<dbReference type="Proteomes" id="UP000321490">
    <property type="component" value="Unassembled WGS sequence"/>
</dbReference>
<accession>A0A562ILB0</accession>
<name>A0A562ILB0_9ACTN</name>
<feature type="region of interest" description="Disordered" evidence="1">
    <location>
        <begin position="180"/>
        <end position="218"/>
    </location>
</feature>
<evidence type="ECO:0000313" key="3">
    <source>
        <dbReference type="Proteomes" id="UP000321490"/>
    </source>
</evidence>
<evidence type="ECO:0000256" key="1">
    <source>
        <dbReference type="SAM" id="MobiDB-lite"/>
    </source>
</evidence>
<organism evidence="2 3">
    <name type="scientific">Modestobacter roseus</name>
    <dbReference type="NCBI Taxonomy" id="1181884"/>
    <lineage>
        <taxon>Bacteria</taxon>
        <taxon>Bacillati</taxon>
        <taxon>Actinomycetota</taxon>
        <taxon>Actinomycetes</taxon>
        <taxon>Geodermatophilales</taxon>
        <taxon>Geodermatophilaceae</taxon>
        <taxon>Modestobacter</taxon>
    </lineage>
</organism>
<dbReference type="EMBL" id="VLKF01000001">
    <property type="protein sequence ID" value="TWH71730.1"/>
    <property type="molecule type" value="Genomic_DNA"/>
</dbReference>
<keyword evidence="3" id="KW-1185">Reference proteome</keyword>
<protein>
    <submittedName>
        <fullName evidence="2">Uncharacterized protein</fullName>
    </submittedName>
</protein>
<evidence type="ECO:0000313" key="2">
    <source>
        <dbReference type="EMBL" id="TWH71730.1"/>
    </source>
</evidence>
<dbReference type="InterPro" id="IPR045592">
    <property type="entry name" value="DUF6461"/>
</dbReference>
<reference evidence="2 3" key="1">
    <citation type="submission" date="2019-07" db="EMBL/GenBank/DDBJ databases">
        <title>R&amp;d 2014.</title>
        <authorList>
            <person name="Klenk H.-P."/>
        </authorList>
    </citation>
    <scope>NUCLEOTIDE SEQUENCE [LARGE SCALE GENOMIC DNA]</scope>
    <source>
        <strain evidence="2 3">DSM 45764</strain>
    </source>
</reference>
<sequence>MPNTHQPFEWFSDWVEQHLLLTLTVVSIPDPVRVLAAFGPTDFDRSTLSLQSAYDLDRPSMRLGTAAEWSYAVEHASTTGGDSRVLARLTADGGTAVSLCFTPNISGVHVARDGDYLCGFEPASPDWMRWGSAPHAFDAEIQAAGFPGSLPTPGAPAASFLHLLTGVTLTPAMLEDPLPCATMPGHTGTGDGSPRGAAPLVPGTLMPDPTRQGGPSDR</sequence>
<dbReference type="Pfam" id="PF20062">
    <property type="entry name" value="DUF6461"/>
    <property type="match status" value="1"/>
</dbReference>
<dbReference type="OrthoDB" id="4173390at2"/>
<proteinExistence type="predicted"/>
<dbReference type="AlphaFoldDB" id="A0A562ILB0"/>
<comment type="caution">
    <text evidence="2">The sequence shown here is derived from an EMBL/GenBank/DDBJ whole genome shotgun (WGS) entry which is preliminary data.</text>
</comment>
<gene>
    <name evidence="2" type="ORF">JD78_00228</name>
</gene>
<dbReference type="RefSeq" id="WP_153356616.1">
    <property type="nucleotide sequence ID" value="NZ_JABGDC010000013.1"/>
</dbReference>